<keyword evidence="2" id="KW-1185">Reference proteome</keyword>
<evidence type="ECO:0000313" key="1">
    <source>
        <dbReference type="EMBL" id="KAG5833616.1"/>
    </source>
</evidence>
<dbReference type="EMBL" id="JAFIRN010000016">
    <property type="protein sequence ID" value="KAG5833616.1"/>
    <property type="molecule type" value="Genomic_DNA"/>
</dbReference>
<name>A0A9D3LNJ3_ANGAN</name>
<organism evidence="1 2">
    <name type="scientific">Anguilla anguilla</name>
    <name type="common">European freshwater eel</name>
    <name type="synonym">Muraena anguilla</name>
    <dbReference type="NCBI Taxonomy" id="7936"/>
    <lineage>
        <taxon>Eukaryota</taxon>
        <taxon>Metazoa</taxon>
        <taxon>Chordata</taxon>
        <taxon>Craniata</taxon>
        <taxon>Vertebrata</taxon>
        <taxon>Euteleostomi</taxon>
        <taxon>Actinopterygii</taxon>
        <taxon>Neopterygii</taxon>
        <taxon>Teleostei</taxon>
        <taxon>Anguilliformes</taxon>
        <taxon>Anguillidae</taxon>
        <taxon>Anguilla</taxon>
    </lineage>
</organism>
<gene>
    <name evidence="1" type="ORF">ANANG_G00277780</name>
</gene>
<dbReference type="AlphaFoldDB" id="A0A9D3LNJ3"/>
<evidence type="ECO:0000313" key="2">
    <source>
        <dbReference type="Proteomes" id="UP001044222"/>
    </source>
</evidence>
<dbReference type="Proteomes" id="UP001044222">
    <property type="component" value="Chromosome 16"/>
</dbReference>
<accession>A0A9D3LNJ3</accession>
<sequence>MFVNKQPLGWNLGKAATVVALETDLKQTTVLNGQMVVLLQLQCRILKFLRNEDVPSWRRFHLHVI</sequence>
<proteinExistence type="predicted"/>
<comment type="caution">
    <text evidence="1">The sequence shown here is derived from an EMBL/GenBank/DDBJ whole genome shotgun (WGS) entry which is preliminary data.</text>
</comment>
<protein>
    <submittedName>
        <fullName evidence="1">Uncharacterized protein</fullName>
    </submittedName>
</protein>
<reference evidence="1" key="1">
    <citation type="submission" date="2021-01" db="EMBL/GenBank/DDBJ databases">
        <title>A chromosome-scale assembly of European eel, Anguilla anguilla.</title>
        <authorList>
            <person name="Henkel C."/>
            <person name="Jong-Raadsen S.A."/>
            <person name="Dufour S."/>
            <person name="Weltzien F.-A."/>
            <person name="Palstra A.P."/>
            <person name="Pelster B."/>
            <person name="Spaink H.P."/>
            <person name="Van Den Thillart G.E."/>
            <person name="Jansen H."/>
            <person name="Zahm M."/>
            <person name="Klopp C."/>
            <person name="Cedric C."/>
            <person name="Louis A."/>
            <person name="Berthelot C."/>
            <person name="Parey E."/>
            <person name="Roest Crollius H."/>
            <person name="Montfort J."/>
            <person name="Robinson-Rechavi M."/>
            <person name="Bucao C."/>
            <person name="Bouchez O."/>
            <person name="Gislard M."/>
            <person name="Lluch J."/>
            <person name="Milhes M."/>
            <person name="Lampietro C."/>
            <person name="Lopez Roques C."/>
            <person name="Donnadieu C."/>
            <person name="Braasch I."/>
            <person name="Desvignes T."/>
            <person name="Postlethwait J."/>
            <person name="Bobe J."/>
            <person name="Guiguen Y."/>
            <person name="Dirks R."/>
        </authorList>
    </citation>
    <scope>NUCLEOTIDE SEQUENCE</scope>
    <source>
        <strain evidence="1">Tag_6206</strain>
        <tissue evidence="1">Liver</tissue>
    </source>
</reference>